<comment type="similarity">
    <text evidence="1 7 8">Belongs to the universal ribosomal protein uS13 family.</text>
</comment>
<keyword evidence="2 7" id="KW-0699">rRNA-binding</keyword>
<dbReference type="GO" id="GO:0006412">
    <property type="term" value="P:translation"/>
    <property type="evidence" value="ECO:0007669"/>
    <property type="project" value="UniProtKB-UniRule"/>
</dbReference>
<dbReference type="HAMAP" id="MF_01315">
    <property type="entry name" value="Ribosomal_uS13"/>
    <property type="match status" value="1"/>
</dbReference>
<dbReference type="NCBIfam" id="NF003140">
    <property type="entry name" value="PRK04053.1"/>
    <property type="match status" value="1"/>
</dbReference>
<reference evidence="10 11" key="1">
    <citation type="submission" date="2018-06" db="EMBL/GenBank/DDBJ databases">
        <title>Extensive metabolic versatility and redundancy in microbially diverse, dynamic hydrothermal sediments.</title>
        <authorList>
            <person name="Dombrowski N."/>
            <person name="Teske A."/>
            <person name="Baker B.J."/>
        </authorList>
    </citation>
    <scope>NUCLEOTIDE SEQUENCE [LARGE SCALE GENOMIC DNA]</scope>
    <source>
        <strain evidence="10">B30_G17</strain>
    </source>
</reference>
<keyword evidence="4 7" id="KW-0689">Ribosomal protein</keyword>
<dbReference type="PANTHER" id="PTHR10871:SF3">
    <property type="entry name" value="SMALL RIBOSOMAL SUBUNIT PROTEIN US13"/>
    <property type="match status" value="1"/>
</dbReference>
<evidence type="ECO:0000256" key="3">
    <source>
        <dbReference type="ARBA" id="ARBA00022884"/>
    </source>
</evidence>
<sequence>MNLAFKHIVRIAGHDVDGSRRVAYAITQVKGIGVNLAHAIIRALGIDPNIRIGFLSEADIKRIEAAVKDPKSFGIPAWMFNRRKDLETGKNLHLIGSDLILRVKADIDLMKKIKCWKGVRHALGLKVRGQKTRTTGRTGQTVGVTRKPRR</sequence>
<name>A0A497EV48_9CREN</name>
<evidence type="ECO:0000256" key="6">
    <source>
        <dbReference type="ARBA" id="ARBA00063089"/>
    </source>
</evidence>
<dbReference type="PIRSF" id="PIRSF002134">
    <property type="entry name" value="Ribosomal_S13"/>
    <property type="match status" value="1"/>
</dbReference>
<dbReference type="SUPFAM" id="SSF46946">
    <property type="entry name" value="S13-like H2TH domain"/>
    <property type="match status" value="1"/>
</dbReference>
<dbReference type="AlphaFoldDB" id="A0A497EV48"/>
<proteinExistence type="inferred from homology"/>
<dbReference type="InterPro" id="IPR010979">
    <property type="entry name" value="Ribosomal_uS13-like_H2TH"/>
</dbReference>
<evidence type="ECO:0000256" key="4">
    <source>
        <dbReference type="ARBA" id="ARBA00022980"/>
    </source>
</evidence>
<accession>A0A497EV48</accession>
<keyword evidence="3 7" id="KW-0694">RNA-binding</keyword>
<dbReference type="EMBL" id="QMQY01000011">
    <property type="protein sequence ID" value="RLE51264.1"/>
    <property type="molecule type" value="Genomic_DNA"/>
</dbReference>
<feature type="region of interest" description="Disordered" evidence="9">
    <location>
        <begin position="131"/>
        <end position="150"/>
    </location>
</feature>
<dbReference type="PROSITE" id="PS50159">
    <property type="entry name" value="RIBOSOMAL_S13_2"/>
    <property type="match status" value="1"/>
</dbReference>
<dbReference type="FunFam" id="4.10.910.10:FF:000002">
    <property type="entry name" value="40S ribosomal protein S18"/>
    <property type="match status" value="1"/>
</dbReference>
<evidence type="ECO:0000256" key="7">
    <source>
        <dbReference type="HAMAP-Rule" id="MF_01315"/>
    </source>
</evidence>
<dbReference type="Proteomes" id="UP000281962">
    <property type="component" value="Unassembled WGS sequence"/>
</dbReference>
<dbReference type="InterPro" id="IPR027437">
    <property type="entry name" value="Rbsml_uS13_C"/>
</dbReference>
<dbReference type="GO" id="GO:0003735">
    <property type="term" value="F:structural constituent of ribosome"/>
    <property type="evidence" value="ECO:0007669"/>
    <property type="project" value="InterPro"/>
</dbReference>
<organism evidence="10 11">
    <name type="scientific">Thermoproteota archaeon</name>
    <dbReference type="NCBI Taxonomy" id="2056631"/>
    <lineage>
        <taxon>Archaea</taxon>
        <taxon>Thermoproteota</taxon>
    </lineage>
</organism>
<gene>
    <name evidence="7" type="primary">rps13</name>
    <name evidence="10" type="ORF">DRJ21_00535</name>
</gene>
<evidence type="ECO:0000256" key="2">
    <source>
        <dbReference type="ARBA" id="ARBA00022730"/>
    </source>
</evidence>
<dbReference type="PROSITE" id="PS00646">
    <property type="entry name" value="RIBOSOMAL_S13_1"/>
    <property type="match status" value="1"/>
</dbReference>
<evidence type="ECO:0000313" key="11">
    <source>
        <dbReference type="Proteomes" id="UP000281962"/>
    </source>
</evidence>
<dbReference type="InterPro" id="IPR019977">
    <property type="entry name" value="Ribosomal_uS13_archaeal"/>
</dbReference>
<dbReference type="GO" id="GO:0005829">
    <property type="term" value="C:cytosol"/>
    <property type="evidence" value="ECO:0007669"/>
    <property type="project" value="TreeGrafter"/>
</dbReference>
<dbReference type="PANTHER" id="PTHR10871">
    <property type="entry name" value="30S RIBOSOMAL PROTEIN S13/40S RIBOSOMAL PROTEIN S18"/>
    <property type="match status" value="1"/>
</dbReference>
<feature type="compositionally biased region" description="Low complexity" evidence="9">
    <location>
        <begin position="132"/>
        <end position="150"/>
    </location>
</feature>
<dbReference type="InterPro" id="IPR001892">
    <property type="entry name" value="Ribosomal_uS13"/>
</dbReference>
<dbReference type="Gene3D" id="1.10.8.50">
    <property type="match status" value="1"/>
</dbReference>
<dbReference type="InterPro" id="IPR018269">
    <property type="entry name" value="Ribosomal_uS13_CS"/>
</dbReference>
<comment type="subunit">
    <text evidence="6 7">Part of the 30S ribosomal subunit. Forms a loose heterodimer with protein S19. Forms two bridges to the 50S subunit in the 70S ribosome.</text>
</comment>
<comment type="caution">
    <text evidence="10">The sequence shown here is derived from an EMBL/GenBank/DDBJ whole genome shotgun (WGS) entry which is preliminary data.</text>
</comment>
<dbReference type="NCBIfam" id="TIGR03629">
    <property type="entry name" value="uS13_arch"/>
    <property type="match status" value="1"/>
</dbReference>
<dbReference type="GO" id="GO:0015935">
    <property type="term" value="C:small ribosomal subunit"/>
    <property type="evidence" value="ECO:0007669"/>
    <property type="project" value="TreeGrafter"/>
</dbReference>
<dbReference type="Gene3D" id="4.10.910.10">
    <property type="entry name" value="30s ribosomal protein s13, domain 2"/>
    <property type="match status" value="1"/>
</dbReference>
<dbReference type="Pfam" id="PF00416">
    <property type="entry name" value="Ribosomal_S13"/>
    <property type="match status" value="1"/>
</dbReference>
<evidence type="ECO:0000256" key="9">
    <source>
        <dbReference type="SAM" id="MobiDB-lite"/>
    </source>
</evidence>
<keyword evidence="5 7" id="KW-0687">Ribonucleoprotein</keyword>
<evidence type="ECO:0000256" key="8">
    <source>
        <dbReference type="RuleBase" id="RU003830"/>
    </source>
</evidence>
<evidence type="ECO:0000256" key="1">
    <source>
        <dbReference type="ARBA" id="ARBA00008080"/>
    </source>
</evidence>
<comment type="function">
    <text evidence="7">Located at the top of the head of the 30S subunit, it contacts several helices of the 16S rRNA. In the 70S ribosome it contacts the 23S rRNA (bridge B1a) and protein L5 of the 50S subunit (bridge B1b), connecting the 2 subunits; these bridges are implicated in subunit movement.</text>
</comment>
<evidence type="ECO:0000313" key="10">
    <source>
        <dbReference type="EMBL" id="RLE51264.1"/>
    </source>
</evidence>
<dbReference type="GO" id="GO:0019843">
    <property type="term" value="F:rRNA binding"/>
    <property type="evidence" value="ECO:0007669"/>
    <property type="project" value="UniProtKB-UniRule"/>
</dbReference>
<dbReference type="FunFam" id="1.10.8.50:FF:000001">
    <property type="entry name" value="30S ribosomal protein S13"/>
    <property type="match status" value="1"/>
</dbReference>
<protein>
    <recommendedName>
        <fullName evidence="7">Small ribosomal subunit protein uS13</fullName>
    </recommendedName>
</protein>
<evidence type="ECO:0000256" key="5">
    <source>
        <dbReference type="ARBA" id="ARBA00023274"/>
    </source>
</evidence>